<dbReference type="InterPro" id="IPR001139">
    <property type="entry name" value="Glyco_hydro_30"/>
</dbReference>
<evidence type="ECO:0000256" key="1">
    <source>
        <dbReference type="ARBA" id="ARBA00005382"/>
    </source>
</evidence>
<dbReference type="Gene3D" id="3.20.20.80">
    <property type="entry name" value="Glycosidases"/>
    <property type="match status" value="1"/>
</dbReference>
<keyword evidence="2 5" id="KW-0732">Signal</keyword>
<keyword evidence="4" id="KW-0326">Glycosidase</keyword>
<comment type="similarity">
    <text evidence="1 4">Belongs to the glycosyl hydrolase 30 family.</text>
</comment>
<dbReference type="Pfam" id="PF17189">
    <property type="entry name" value="Glyco_hydro_30C"/>
    <property type="match status" value="1"/>
</dbReference>
<dbReference type="GO" id="GO:0006680">
    <property type="term" value="P:glucosylceramide catabolic process"/>
    <property type="evidence" value="ECO:0007669"/>
    <property type="project" value="TreeGrafter"/>
</dbReference>
<dbReference type="AlphaFoldDB" id="A0A1M6TNW8"/>
<dbReference type="PANTHER" id="PTHR11069:SF23">
    <property type="entry name" value="LYSOSOMAL ACID GLUCOSYLCERAMIDASE"/>
    <property type="match status" value="1"/>
</dbReference>
<protein>
    <submittedName>
        <fullName evidence="8">Glucosylceramidase</fullName>
    </submittedName>
</protein>
<dbReference type="GO" id="GO:0016020">
    <property type="term" value="C:membrane"/>
    <property type="evidence" value="ECO:0007669"/>
    <property type="project" value="GOC"/>
</dbReference>
<name>A0A1M6TNW8_REIAG</name>
<keyword evidence="9" id="KW-1185">Reference proteome</keyword>
<reference evidence="9" key="1">
    <citation type="submission" date="2016-11" db="EMBL/GenBank/DDBJ databases">
        <authorList>
            <person name="Varghese N."/>
            <person name="Submissions S."/>
        </authorList>
    </citation>
    <scope>NUCLEOTIDE SEQUENCE [LARGE SCALE GENOMIC DNA]</scope>
    <source>
        <strain evidence="9">DSM 26134</strain>
    </source>
</reference>
<gene>
    <name evidence="8" type="ORF">SAMN04488028_106119</name>
</gene>
<evidence type="ECO:0000259" key="6">
    <source>
        <dbReference type="Pfam" id="PF02055"/>
    </source>
</evidence>
<dbReference type="InterPro" id="IPR013780">
    <property type="entry name" value="Glyco_hydro_b"/>
</dbReference>
<organism evidence="8 9">
    <name type="scientific">Reichenbachiella agariperforans</name>
    <dbReference type="NCBI Taxonomy" id="156994"/>
    <lineage>
        <taxon>Bacteria</taxon>
        <taxon>Pseudomonadati</taxon>
        <taxon>Bacteroidota</taxon>
        <taxon>Cytophagia</taxon>
        <taxon>Cytophagales</taxon>
        <taxon>Reichenbachiellaceae</taxon>
        <taxon>Reichenbachiella</taxon>
    </lineage>
</organism>
<dbReference type="Proteomes" id="UP000184474">
    <property type="component" value="Unassembled WGS sequence"/>
</dbReference>
<sequence length="489" mass="53315">MMNRKVWIAVLWGMCLCLLNCAESDDTVAPPPPVVEPPETNLPEVMVYLTKANESVKFAQQEGLVGAAVANASINLTINPEIGYQDIDGFGFALTGGSAQHISQMSDAAQDDLLQELFGTEGDGIGISYLRISIGASDLDASVFSYNDLPQGETDMDQLQFSIEPDRAVLIPLLKKILEIKPDLKLMATPWSPPVWMKTNGASKGGRLLTEYYDSYALYLVKYLQAMEAEGITIETVSIQNEPLHGGNNPSMEMSADEQNEFIKSSLGPLFAAHNISTKVVLYDHNADMTSYPISILDDEETRQYVDGSGFHLYAGDISALSSVHNSHPDKNIYFTEQWFGAPGNFSGDLQWHIREIIIGATRNWSRNVIEWNLSSAPNLQPHTDGGCTACLGGIEISGNTVSRKAGYYVIAHASKFVVPGSTRISSNYTGEIPNVSFLTPEGQIVLLALNNTDAYKTFNMTQGELSFSASLDAGAVATFVWDPNQTIE</sequence>
<keyword evidence="3 4" id="KW-0378">Hydrolase</keyword>
<evidence type="ECO:0000256" key="3">
    <source>
        <dbReference type="ARBA" id="ARBA00022801"/>
    </source>
</evidence>
<dbReference type="PANTHER" id="PTHR11069">
    <property type="entry name" value="GLUCOSYLCERAMIDASE"/>
    <property type="match status" value="1"/>
</dbReference>
<feature type="chain" id="PRO_5012884119" evidence="5">
    <location>
        <begin position="23"/>
        <end position="489"/>
    </location>
</feature>
<dbReference type="GO" id="GO:0004348">
    <property type="term" value="F:glucosylceramidase activity"/>
    <property type="evidence" value="ECO:0007669"/>
    <property type="project" value="InterPro"/>
</dbReference>
<dbReference type="SUPFAM" id="SSF51445">
    <property type="entry name" value="(Trans)glycosidases"/>
    <property type="match status" value="1"/>
</dbReference>
<evidence type="ECO:0000256" key="2">
    <source>
        <dbReference type="ARBA" id="ARBA00022729"/>
    </source>
</evidence>
<accession>A0A1M6TNW8</accession>
<dbReference type="Pfam" id="PF02055">
    <property type="entry name" value="Glyco_hydro_30"/>
    <property type="match status" value="1"/>
</dbReference>
<evidence type="ECO:0000313" key="8">
    <source>
        <dbReference type="EMBL" id="SHK58624.1"/>
    </source>
</evidence>
<evidence type="ECO:0000313" key="9">
    <source>
        <dbReference type="Proteomes" id="UP000184474"/>
    </source>
</evidence>
<dbReference type="EMBL" id="FRAA01000006">
    <property type="protein sequence ID" value="SHK58624.1"/>
    <property type="molecule type" value="Genomic_DNA"/>
</dbReference>
<feature type="domain" description="Glycosyl hydrolase family 30 beta sandwich" evidence="7">
    <location>
        <begin position="421"/>
        <end position="480"/>
    </location>
</feature>
<dbReference type="InterPro" id="IPR033452">
    <property type="entry name" value="GH30_C"/>
</dbReference>
<dbReference type="InterPro" id="IPR033453">
    <property type="entry name" value="Glyco_hydro_30_TIM-barrel"/>
</dbReference>
<evidence type="ECO:0000259" key="7">
    <source>
        <dbReference type="Pfam" id="PF17189"/>
    </source>
</evidence>
<feature type="signal peptide" evidence="5">
    <location>
        <begin position="1"/>
        <end position="22"/>
    </location>
</feature>
<evidence type="ECO:0000256" key="4">
    <source>
        <dbReference type="RuleBase" id="RU361188"/>
    </source>
</evidence>
<dbReference type="STRING" id="156994.SAMN04488028_106119"/>
<dbReference type="InterPro" id="IPR017853">
    <property type="entry name" value="GH"/>
</dbReference>
<dbReference type="Gene3D" id="2.60.40.1180">
    <property type="entry name" value="Golgi alpha-mannosidase II"/>
    <property type="match status" value="1"/>
</dbReference>
<evidence type="ECO:0000256" key="5">
    <source>
        <dbReference type="SAM" id="SignalP"/>
    </source>
</evidence>
<dbReference type="RefSeq" id="WP_073123816.1">
    <property type="nucleotide sequence ID" value="NZ_FRAA01000006.1"/>
</dbReference>
<feature type="domain" description="Glycosyl hydrolase family 30 TIM-barrel" evidence="6">
    <location>
        <begin position="87"/>
        <end position="418"/>
    </location>
</feature>
<proteinExistence type="inferred from homology"/>